<evidence type="ECO:0000259" key="7">
    <source>
        <dbReference type="PROSITE" id="PS50011"/>
    </source>
</evidence>
<dbReference type="InterPro" id="IPR000719">
    <property type="entry name" value="Prot_kinase_dom"/>
</dbReference>
<accession>A0ABR2GYN7</accession>
<dbReference type="PANTHER" id="PTHR24346">
    <property type="entry name" value="MAP/MICROTUBULE AFFINITY-REGULATING KINASE"/>
    <property type="match status" value="1"/>
</dbReference>
<evidence type="ECO:0000256" key="5">
    <source>
        <dbReference type="ARBA" id="ARBA00022840"/>
    </source>
</evidence>
<evidence type="ECO:0000313" key="8">
    <source>
        <dbReference type="EMBL" id="KAK8839064.1"/>
    </source>
</evidence>
<dbReference type="CDD" id="cd14003">
    <property type="entry name" value="STKc_AMPK-like"/>
    <property type="match status" value="1"/>
</dbReference>
<dbReference type="PROSITE" id="PS50011">
    <property type="entry name" value="PROTEIN_KINASE_DOM"/>
    <property type="match status" value="1"/>
</dbReference>
<dbReference type="Proteomes" id="UP001470230">
    <property type="component" value="Unassembled WGS sequence"/>
</dbReference>
<evidence type="ECO:0000256" key="4">
    <source>
        <dbReference type="ARBA" id="ARBA00022777"/>
    </source>
</evidence>
<name>A0ABR2GYN7_9EUKA</name>
<evidence type="ECO:0000256" key="1">
    <source>
        <dbReference type="ARBA" id="ARBA00022527"/>
    </source>
</evidence>
<keyword evidence="2" id="KW-0808">Transferase</keyword>
<reference evidence="8 9" key="1">
    <citation type="submission" date="2024-04" db="EMBL/GenBank/DDBJ databases">
        <title>Tritrichomonas musculus Genome.</title>
        <authorList>
            <person name="Alves-Ferreira E."/>
            <person name="Grigg M."/>
            <person name="Lorenzi H."/>
            <person name="Galac M."/>
        </authorList>
    </citation>
    <scope>NUCLEOTIDE SEQUENCE [LARGE SCALE GENOMIC DNA]</scope>
    <source>
        <strain evidence="8 9">EAF2021</strain>
    </source>
</reference>
<evidence type="ECO:0000313" key="9">
    <source>
        <dbReference type="Proteomes" id="UP001470230"/>
    </source>
</evidence>
<protein>
    <recommendedName>
        <fullName evidence="7">Protein kinase domain-containing protein</fullName>
    </recommendedName>
</protein>
<dbReference type="EMBL" id="JAPFFF010000053">
    <property type="protein sequence ID" value="KAK8839064.1"/>
    <property type="molecule type" value="Genomic_DNA"/>
</dbReference>
<dbReference type="PROSITE" id="PS00108">
    <property type="entry name" value="PROTEIN_KINASE_ST"/>
    <property type="match status" value="1"/>
</dbReference>
<evidence type="ECO:0000256" key="3">
    <source>
        <dbReference type="ARBA" id="ARBA00022741"/>
    </source>
</evidence>
<organism evidence="8 9">
    <name type="scientific">Tritrichomonas musculus</name>
    <dbReference type="NCBI Taxonomy" id="1915356"/>
    <lineage>
        <taxon>Eukaryota</taxon>
        <taxon>Metamonada</taxon>
        <taxon>Parabasalia</taxon>
        <taxon>Tritrichomonadida</taxon>
        <taxon>Tritrichomonadidae</taxon>
        <taxon>Tritrichomonas</taxon>
    </lineage>
</organism>
<proteinExistence type="predicted"/>
<gene>
    <name evidence="8" type="ORF">M9Y10_032531</name>
</gene>
<keyword evidence="4" id="KW-0418">Kinase</keyword>
<dbReference type="Gene3D" id="1.10.510.10">
    <property type="entry name" value="Transferase(Phosphotransferase) domain 1"/>
    <property type="match status" value="1"/>
</dbReference>
<keyword evidence="5" id="KW-0067">ATP-binding</keyword>
<sequence>MKKNDFKGLIIGNFKLKKKIGDGAYSMVFLAEEMHLQTGTKNKKRLFSKSKKKYVACKIVPRKKVEEKKITTRLDQEIRIQQMMHHPNIVQLVDIQRDELFYYIFLEFCPFGTLYDYIIQKNRLTEIESAIFFKQLLLGLQYIHSKNVGHRDLKLENILLDHFGTIKISDFGLSKLLSSDSEGLTKTPCGSPCYASPECLSGSPYDCKKSDIWSCGVILYTITSGHLPWTCRTQPKLFSQIKKGNYKIPNFISDTCSDLISKMMTVDNDKRISIEESINHPFLNKISVNSASLFDYKYLSLRKIDRIFGKDENYEYYGIIDHLSIEIKPLCDSYSQLNYIKINNCIENENEKKKKKEKFDELSSIVRNVNRDASQVQCNLDSKEKEEVNNSKIDSKGKKKKRAVRSNRKKIEKNESKAMPFNHPSSSIYSEKNEKLDGTLVLAPRRSEKNSLLLNQA</sequence>
<feature type="compositionally biased region" description="Basic residues" evidence="6">
    <location>
        <begin position="397"/>
        <end position="411"/>
    </location>
</feature>
<dbReference type="SUPFAM" id="SSF56112">
    <property type="entry name" value="Protein kinase-like (PK-like)"/>
    <property type="match status" value="1"/>
</dbReference>
<comment type="caution">
    <text evidence="8">The sequence shown here is derived from an EMBL/GenBank/DDBJ whole genome shotgun (WGS) entry which is preliminary data.</text>
</comment>
<dbReference type="SMART" id="SM00220">
    <property type="entry name" value="S_TKc"/>
    <property type="match status" value="1"/>
</dbReference>
<evidence type="ECO:0000256" key="2">
    <source>
        <dbReference type="ARBA" id="ARBA00022679"/>
    </source>
</evidence>
<keyword evidence="3" id="KW-0547">Nucleotide-binding</keyword>
<keyword evidence="9" id="KW-1185">Reference proteome</keyword>
<dbReference type="PANTHER" id="PTHR24346:SF82">
    <property type="entry name" value="KP78A-RELATED"/>
    <property type="match status" value="1"/>
</dbReference>
<dbReference type="Pfam" id="PF00069">
    <property type="entry name" value="Pkinase"/>
    <property type="match status" value="1"/>
</dbReference>
<dbReference type="InterPro" id="IPR008271">
    <property type="entry name" value="Ser/Thr_kinase_AS"/>
</dbReference>
<feature type="domain" description="Protein kinase" evidence="7">
    <location>
        <begin position="14"/>
        <end position="283"/>
    </location>
</feature>
<evidence type="ECO:0000256" key="6">
    <source>
        <dbReference type="SAM" id="MobiDB-lite"/>
    </source>
</evidence>
<feature type="region of interest" description="Disordered" evidence="6">
    <location>
        <begin position="381"/>
        <end position="435"/>
    </location>
</feature>
<keyword evidence="1" id="KW-0723">Serine/threonine-protein kinase</keyword>
<feature type="compositionally biased region" description="Basic and acidic residues" evidence="6">
    <location>
        <begin position="381"/>
        <end position="396"/>
    </location>
</feature>
<dbReference type="InterPro" id="IPR011009">
    <property type="entry name" value="Kinase-like_dom_sf"/>
</dbReference>